<dbReference type="InterPro" id="IPR010280">
    <property type="entry name" value="U5_MeTrfase_fam"/>
</dbReference>
<dbReference type="FunFam" id="3.40.50.150:FF:000012">
    <property type="entry name" value="tRNA/tmRNA (uracil-C(5))-methyltransferase"/>
    <property type="match status" value="1"/>
</dbReference>
<dbReference type="PROSITE" id="PS51687">
    <property type="entry name" value="SAM_MT_RNA_M5U"/>
    <property type="match status" value="1"/>
</dbReference>
<evidence type="ECO:0000256" key="1">
    <source>
        <dbReference type="ARBA" id="ARBA00022603"/>
    </source>
</evidence>
<dbReference type="PROSITE" id="PS01230">
    <property type="entry name" value="TRMA_1"/>
    <property type="match status" value="1"/>
</dbReference>
<keyword evidence="4" id="KW-0819">tRNA processing</keyword>
<feature type="binding site" evidence="5">
    <location>
        <position position="300"/>
    </location>
    <ligand>
        <name>S-adenosyl-L-methionine</name>
        <dbReference type="ChEBI" id="CHEBI:59789"/>
    </ligand>
</feature>
<evidence type="ECO:0000256" key="6">
    <source>
        <dbReference type="PROSITE-ProRule" id="PRU10015"/>
    </source>
</evidence>
<accession>A0A5L4KB10</accession>
<feature type="binding site" evidence="5">
    <location>
        <position position="219"/>
    </location>
    <ligand>
        <name>S-adenosyl-L-methionine</name>
        <dbReference type="ChEBI" id="CHEBI:59789"/>
    </ligand>
</feature>
<name>A0A5L4KB10_CAMFE</name>
<dbReference type="AlphaFoldDB" id="A0A5L4KB10"/>
<proteinExistence type="inferred from homology"/>
<evidence type="ECO:0000313" key="10">
    <source>
        <dbReference type="Proteomes" id="UP000557842"/>
    </source>
</evidence>
<keyword evidence="2 5" id="KW-0808">Transferase</keyword>
<dbReference type="GO" id="GO:0005829">
    <property type="term" value="C:cytosol"/>
    <property type="evidence" value="ECO:0007669"/>
    <property type="project" value="TreeGrafter"/>
</dbReference>
<dbReference type="GO" id="GO:0008033">
    <property type="term" value="P:tRNA processing"/>
    <property type="evidence" value="ECO:0007669"/>
    <property type="project" value="UniProtKB-KW"/>
</dbReference>
<sequence length="367" mass="42526">MQENSCEYLKHCGSCTLDMPYSEQIDFKKNFIKEYFKDFHNGEIIFFRSPISKFRSRAEFGLYHDDNSLSYTMRRADGGYLKIDKCSIVDEKISVIMPVLLDLLKENQNLKAKIFGVEFITTRDEILIILLYHKDASTIIQELTWLQSKLKVGLIARSKGKKLVFGSSSLNEKLFINGKSYHYVFGDAAFIQPNRNINENMISWVLDHTTDCKDLLELYCGHGNFTIPLSFKFNKVLATEISKASINSALKNCELNGVDNIKFTRLSAEELMEAFLFKRDFRRLQDIDLRSYEFSHILVDPPRAGCDKSVLDFIRNYENIIYISCNPLTLKENLKLLCKTHSVDKFAIFDQFVHTNHIECAVVLKKY</sequence>
<dbReference type="EMBL" id="AACCXM010000001">
    <property type="protein sequence ID" value="EAK0468053.1"/>
    <property type="molecule type" value="Genomic_DNA"/>
</dbReference>
<feature type="active site" evidence="6">
    <location>
        <position position="325"/>
    </location>
</feature>
<dbReference type="GO" id="GO:0000049">
    <property type="term" value="F:tRNA binding"/>
    <property type="evidence" value="ECO:0007669"/>
    <property type="project" value="TreeGrafter"/>
</dbReference>
<dbReference type="Gene3D" id="2.40.50.1070">
    <property type="match status" value="1"/>
</dbReference>
<keyword evidence="3 5" id="KW-0949">S-adenosyl-L-methionine</keyword>
<dbReference type="InterPro" id="IPR029063">
    <property type="entry name" value="SAM-dependent_MTases_sf"/>
</dbReference>
<evidence type="ECO:0000256" key="5">
    <source>
        <dbReference type="PROSITE-ProRule" id="PRU01024"/>
    </source>
</evidence>
<dbReference type="Gene3D" id="3.40.50.150">
    <property type="entry name" value="Vaccinia Virus protein VP39"/>
    <property type="match status" value="1"/>
</dbReference>
<feature type="binding site" evidence="5">
    <location>
        <position position="240"/>
    </location>
    <ligand>
        <name>S-adenosyl-L-methionine</name>
        <dbReference type="ChEBI" id="CHEBI:59789"/>
    </ligand>
</feature>
<evidence type="ECO:0000313" key="9">
    <source>
        <dbReference type="EMBL" id="EAK0468053.1"/>
    </source>
</evidence>
<dbReference type="Pfam" id="PF05958">
    <property type="entry name" value="tRNA_U5-meth_tr"/>
    <property type="match status" value="1"/>
</dbReference>
<comment type="similarity">
    <text evidence="5">Belongs to the class I-like SAM-binding methyltransferase superfamily. RNA M5U methyltransferase family.</text>
</comment>
<dbReference type="GO" id="GO:0019843">
    <property type="term" value="F:rRNA binding"/>
    <property type="evidence" value="ECO:0007669"/>
    <property type="project" value="TreeGrafter"/>
</dbReference>
<evidence type="ECO:0000256" key="2">
    <source>
        <dbReference type="ARBA" id="ARBA00022679"/>
    </source>
</evidence>
<dbReference type="Proteomes" id="UP000557842">
    <property type="component" value="Unassembled WGS sequence"/>
</dbReference>
<dbReference type="GO" id="GO:0030697">
    <property type="term" value="F:tRNA (uracil(54)-C5)-methyltransferase activity, S-adenosyl methionine-dependent"/>
    <property type="evidence" value="ECO:0007669"/>
    <property type="project" value="UniProtKB-EC"/>
</dbReference>
<dbReference type="InterPro" id="IPR011869">
    <property type="entry name" value="TrmA_MeTrfase"/>
</dbReference>
<evidence type="ECO:0000313" key="8">
    <source>
        <dbReference type="EMBL" id="EAK0452958.1"/>
    </source>
</evidence>
<reference evidence="8 10" key="1">
    <citation type="submission" date="2018-05" db="EMBL/GenBank/DDBJ databases">
        <authorList>
            <consortium name="PulseNet: The National Subtyping Network for Foodborne Disease Surveillance"/>
            <person name="Tarr C.L."/>
            <person name="Trees E."/>
            <person name="Katz L.S."/>
            <person name="Carleton-Romer H.A."/>
            <person name="Stroika S."/>
            <person name="Kucerova Z."/>
            <person name="Roache K.F."/>
            <person name="Sabol A.L."/>
            <person name="Besser J."/>
            <person name="Gerner-Smidt P."/>
        </authorList>
    </citation>
    <scope>NUCLEOTIDE SEQUENCE</scope>
    <source>
        <strain evidence="8">2014D-0197</strain>
        <strain evidence="7 10">2016D-0221</strain>
        <strain evidence="9">D4313</strain>
    </source>
</reference>
<dbReference type="SUPFAM" id="SSF53335">
    <property type="entry name" value="S-adenosyl-L-methionine-dependent methyltransferases"/>
    <property type="match status" value="1"/>
</dbReference>
<dbReference type="EC" id="2.1.1.35" evidence="8"/>
<evidence type="ECO:0000256" key="3">
    <source>
        <dbReference type="ARBA" id="ARBA00022691"/>
    </source>
</evidence>
<dbReference type="RefSeq" id="WP_065843799.1">
    <property type="nucleotide sequence ID" value="NZ_AABUZP020000005.1"/>
</dbReference>
<dbReference type="GO" id="GO:0032259">
    <property type="term" value="P:methylation"/>
    <property type="evidence" value="ECO:0007669"/>
    <property type="project" value="UniProtKB-KW"/>
</dbReference>
<dbReference type="HAMAP" id="MF_01011">
    <property type="entry name" value="RNA_methyltr_TrmA"/>
    <property type="match status" value="1"/>
</dbReference>
<keyword evidence="1 5" id="KW-0489">Methyltransferase</keyword>
<feature type="binding site" evidence="5">
    <location>
        <position position="192"/>
    </location>
    <ligand>
        <name>S-adenosyl-L-methionine</name>
        <dbReference type="ChEBI" id="CHEBI:59789"/>
    </ligand>
</feature>
<dbReference type="NCBIfam" id="TIGR02143">
    <property type="entry name" value="trmA_only"/>
    <property type="match status" value="1"/>
</dbReference>
<organism evidence="8">
    <name type="scientific">Campylobacter fetus</name>
    <dbReference type="NCBI Taxonomy" id="196"/>
    <lineage>
        <taxon>Bacteria</taxon>
        <taxon>Pseudomonadati</taxon>
        <taxon>Campylobacterota</taxon>
        <taxon>Epsilonproteobacteria</taxon>
        <taxon>Campylobacterales</taxon>
        <taxon>Campylobacteraceae</taxon>
        <taxon>Campylobacter</taxon>
    </lineage>
</organism>
<dbReference type="EMBL" id="AACCXK010000006">
    <property type="protein sequence ID" value="EAK0452958.1"/>
    <property type="molecule type" value="Genomic_DNA"/>
</dbReference>
<evidence type="ECO:0000256" key="4">
    <source>
        <dbReference type="ARBA" id="ARBA00022694"/>
    </source>
</evidence>
<dbReference type="CDD" id="cd02440">
    <property type="entry name" value="AdoMet_MTases"/>
    <property type="match status" value="1"/>
</dbReference>
<dbReference type="PANTHER" id="PTHR47790">
    <property type="entry name" value="TRNA/TMRNA (URACIL-C(5))-METHYLTRANSFERASE"/>
    <property type="match status" value="1"/>
</dbReference>
<comment type="caution">
    <text evidence="8">The sequence shown here is derived from an EMBL/GenBank/DDBJ whole genome shotgun (WGS) entry which is preliminary data.</text>
</comment>
<gene>
    <name evidence="8" type="primary">trmA</name>
    <name evidence="8" type="ORF">AAH17_04715</name>
    <name evidence="9" type="ORF">AAH24_01525</name>
    <name evidence="7" type="ORF">BVH53_00880</name>
</gene>
<feature type="active site" description="Nucleophile" evidence="5">
    <location>
        <position position="325"/>
    </location>
</feature>
<dbReference type="InterPro" id="IPR030390">
    <property type="entry name" value="MeTrfase_TrmA_AS"/>
</dbReference>
<protein>
    <submittedName>
        <fullName evidence="8">tRNA (Uridine(54)-C5)-methyltransferase TrmA</fullName>
        <ecNumber evidence="8">2.1.1.35</ecNumber>
    </submittedName>
</protein>
<dbReference type="PANTHER" id="PTHR47790:SF2">
    <property type="entry name" value="TRNA_TMRNA (URACIL-C(5))-METHYLTRANSFERASE"/>
    <property type="match status" value="1"/>
</dbReference>
<dbReference type="EMBL" id="AABQDW010000001">
    <property type="protein sequence ID" value="EAI5407266.1"/>
    <property type="molecule type" value="Genomic_DNA"/>
</dbReference>
<evidence type="ECO:0000313" key="7">
    <source>
        <dbReference type="EMBL" id="EAI5407266.1"/>
    </source>
</evidence>